<gene>
    <name evidence="2" type="ORF">A2989_05435</name>
</gene>
<dbReference type="Pfam" id="PF04014">
    <property type="entry name" value="MazE_antitoxin"/>
    <property type="match status" value="1"/>
</dbReference>
<dbReference type="InterPro" id="IPR037914">
    <property type="entry name" value="SpoVT-AbrB_sf"/>
</dbReference>
<dbReference type="EMBL" id="MEXN01000001">
    <property type="protein sequence ID" value="OGD04441.1"/>
    <property type="molecule type" value="Genomic_DNA"/>
</dbReference>
<dbReference type="STRING" id="1797259.A2989_05435"/>
<organism evidence="2 3">
    <name type="scientific">Candidatus Amesbacteria bacterium RIFCSPLOWO2_01_FULL_48_25</name>
    <dbReference type="NCBI Taxonomy" id="1797259"/>
    <lineage>
        <taxon>Bacteria</taxon>
        <taxon>Candidatus Amesiibacteriota</taxon>
    </lineage>
</organism>
<comment type="caution">
    <text evidence="2">The sequence shown here is derived from an EMBL/GenBank/DDBJ whole genome shotgun (WGS) entry which is preliminary data.</text>
</comment>
<evidence type="ECO:0000313" key="3">
    <source>
        <dbReference type="Proteomes" id="UP000177080"/>
    </source>
</evidence>
<dbReference type="SUPFAM" id="SSF89447">
    <property type="entry name" value="AbrB/MazE/MraZ-like"/>
    <property type="match status" value="1"/>
</dbReference>
<dbReference type="AlphaFoldDB" id="A0A1F4ZDS0"/>
<evidence type="ECO:0000313" key="2">
    <source>
        <dbReference type="EMBL" id="OGD04441.1"/>
    </source>
</evidence>
<dbReference type="NCBIfam" id="TIGR01439">
    <property type="entry name" value="lp_hng_hel_AbrB"/>
    <property type="match status" value="1"/>
</dbReference>
<dbReference type="Proteomes" id="UP000177080">
    <property type="component" value="Unassembled WGS sequence"/>
</dbReference>
<sequence>MLQTLVSTKYQVVIPKSIRRRIGIKPGHKLDVDLVGNRITLSPSQKLSWPQDYYPLVKGLWKPGEAEKYLENERSSWDD</sequence>
<reference evidence="2 3" key="1">
    <citation type="journal article" date="2016" name="Nat. Commun.">
        <title>Thousands of microbial genomes shed light on interconnected biogeochemical processes in an aquifer system.</title>
        <authorList>
            <person name="Anantharaman K."/>
            <person name="Brown C.T."/>
            <person name="Hug L.A."/>
            <person name="Sharon I."/>
            <person name="Castelle C.J."/>
            <person name="Probst A.J."/>
            <person name="Thomas B.C."/>
            <person name="Singh A."/>
            <person name="Wilkins M.J."/>
            <person name="Karaoz U."/>
            <person name="Brodie E.L."/>
            <person name="Williams K.H."/>
            <person name="Hubbard S.S."/>
            <person name="Banfield J.F."/>
        </authorList>
    </citation>
    <scope>NUCLEOTIDE SEQUENCE [LARGE SCALE GENOMIC DNA]</scope>
</reference>
<proteinExistence type="predicted"/>
<protein>
    <recommendedName>
        <fullName evidence="1">SpoVT-AbrB domain-containing protein</fullName>
    </recommendedName>
</protein>
<dbReference type="SMART" id="SM00966">
    <property type="entry name" value="SpoVT_AbrB"/>
    <property type="match status" value="1"/>
</dbReference>
<dbReference type="Gene3D" id="2.10.260.10">
    <property type="match status" value="1"/>
</dbReference>
<feature type="domain" description="SpoVT-AbrB" evidence="1">
    <location>
        <begin position="4"/>
        <end position="49"/>
    </location>
</feature>
<accession>A0A1F4ZDS0</accession>
<dbReference type="GO" id="GO:0003677">
    <property type="term" value="F:DNA binding"/>
    <property type="evidence" value="ECO:0007669"/>
    <property type="project" value="InterPro"/>
</dbReference>
<evidence type="ECO:0000259" key="1">
    <source>
        <dbReference type="SMART" id="SM00966"/>
    </source>
</evidence>
<dbReference type="InterPro" id="IPR007159">
    <property type="entry name" value="SpoVT-AbrB_dom"/>
</dbReference>
<name>A0A1F4ZDS0_9BACT</name>